<protein>
    <submittedName>
        <fullName evidence="2">Uncharacterized protein</fullName>
    </submittedName>
</protein>
<dbReference type="AlphaFoldDB" id="Q56W58"/>
<feature type="region of interest" description="Disordered" evidence="1">
    <location>
        <begin position="1"/>
        <end position="56"/>
    </location>
</feature>
<feature type="compositionally biased region" description="Basic and acidic residues" evidence="1">
    <location>
        <begin position="8"/>
        <end position="28"/>
    </location>
</feature>
<proteinExistence type="evidence at transcript level"/>
<evidence type="ECO:0000313" key="2">
    <source>
        <dbReference type="EMBL" id="BAD95328.1"/>
    </source>
</evidence>
<dbReference type="EMBL" id="AK222189">
    <property type="protein sequence ID" value="BAD95328.1"/>
    <property type="molecule type" value="mRNA"/>
</dbReference>
<reference evidence="2" key="1">
    <citation type="submission" date="2005-03" db="EMBL/GenBank/DDBJ databases">
        <title>Large-scale analysis of RIKEN Arabidopsis full-length (RAFL) cDNAs.</title>
        <authorList>
            <person name="Totoki Y."/>
            <person name="Seki M."/>
            <person name="Ishida J."/>
            <person name="Nakajima M."/>
            <person name="Enju A."/>
            <person name="Kamiya A."/>
            <person name="Narusaka M."/>
            <person name="Shin-i T."/>
            <person name="Nakagawa M."/>
            <person name="Sakamoto N."/>
            <person name="Oishi K."/>
            <person name="Kohara Y."/>
            <person name="Kobayashi M."/>
            <person name="Toyoda A."/>
            <person name="Sakaki Y."/>
            <person name="Sakurai T."/>
            <person name="Iida K."/>
            <person name="Akiyama K."/>
            <person name="Satou M."/>
            <person name="Toyoda T."/>
            <person name="Konagaya A."/>
            <person name="Carninci P."/>
            <person name="Kawai J."/>
            <person name="Hayashizaki Y."/>
            <person name="Shinozaki K."/>
        </authorList>
    </citation>
    <scope>NUCLEOTIDE SEQUENCE</scope>
</reference>
<sequence>MVPRIKVKKEVFKGGHQEEEKRSLHEREEAEEGCIDNRKRREGGSQRRCGEDMETA</sequence>
<accession>Q56W58</accession>
<evidence type="ECO:0000256" key="1">
    <source>
        <dbReference type="SAM" id="MobiDB-lite"/>
    </source>
</evidence>
<feature type="compositionally biased region" description="Basic and acidic residues" evidence="1">
    <location>
        <begin position="35"/>
        <end position="56"/>
    </location>
</feature>
<organism evidence="2">
    <name type="scientific">Arabidopsis thaliana</name>
    <name type="common">Mouse-ear cress</name>
    <dbReference type="NCBI Taxonomy" id="3702"/>
    <lineage>
        <taxon>Eukaryota</taxon>
        <taxon>Viridiplantae</taxon>
        <taxon>Streptophyta</taxon>
        <taxon>Embryophyta</taxon>
        <taxon>Tracheophyta</taxon>
        <taxon>Spermatophyta</taxon>
        <taxon>Magnoliopsida</taxon>
        <taxon>eudicotyledons</taxon>
        <taxon>Gunneridae</taxon>
        <taxon>Pentapetalae</taxon>
        <taxon>rosids</taxon>
        <taxon>malvids</taxon>
        <taxon>Brassicales</taxon>
        <taxon>Brassicaceae</taxon>
        <taxon>Camelineae</taxon>
        <taxon>Arabidopsis</taxon>
    </lineage>
</organism>
<name>Q56W58_ARATH</name>